<feature type="signal peptide" evidence="1">
    <location>
        <begin position="1"/>
        <end position="23"/>
    </location>
</feature>
<evidence type="ECO:0000313" key="2">
    <source>
        <dbReference type="EMBL" id="EKG13601.1"/>
    </source>
</evidence>
<evidence type="ECO:0000256" key="1">
    <source>
        <dbReference type="SAM" id="SignalP"/>
    </source>
</evidence>
<organism evidence="2 3">
    <name type="scientific">Macrophomina phaseolina (strain MS6)</name>
    <name type="common">Charcoal rot fungus</name>
    <dbReference type="NCBI Taxonomy" id="1126212"/>
    <lineage>
        <taxon>Eukaryota</taxon>
        <taxon>Fungi</taxon>
        <taxon>Dikarya</taxon>
        <taxon>Ascomycota</taxon>
        <taxon>Pezizomycotina</taxon>
        <taxon>Dothideomycetes</taxon>
        <taxon>Dothideomycetes incertae sedis</taxon>
        <taxon>Botryosphaeriales</taxon>
        <taxon>Botryosphaeriaceae</taxon>
        <taxon>Macrophomina</taxon>
    </lineage>
</organism>
<gene>
    <name evidence="2" type="ORF">MPH_09245</name>
</gene>
<protein>
    <submittedName>
        <fullName evidence="2">Uncharacterized protein</fullName>
    </submittedName>
</protein>
<dbReference type="HOGENOM" id="CLU_785517_0_0_1"/>
<dbReference type="InParanoid" id="K2QVB5"/>
<comment type="caution">
    <text evidence="2">The sequence shown here is derived from an EMBL/GenBank/DDBJ whole genome shotgun (WGS) entry which is preliminary data.</text>
</comment>
<dbReference type="eggNOG" id="ENOG502RK22">
    <property type="taxonomic scope" value="Eukaryota"/>
</dbReference>
<dbReference type="AlphaFoldDB" id="K2QVB5"/>
<reference evidence="2 3" key="1">
    <citation type="journal article" date="2012" name="BMC Genomics">
        <title>Tools to kill: Genome of one of the most destructive plant pathogenic fungi Macrophomina phaseolina.</title>
        <authorList>
            <person name="Islam M.S."/>
            <person name="Haque M.S."/>
            <person name="Islam M.M."/>
            <person name="Emdad E.M."/>
            <person name="Halim A."/>
            <person name="Hossen Q.M.M."/>
            <person name="Hossain M.Z."/>
            <person name="Ahmed B."/>
            <person name="Rahim S."/>
            <person name="Rahman M.S."/>
            <person name="Alam M.M."/>
            <person name="Hou S."/>
            <person name="Wan X."/>
            <person name="Saito J.A."/>
            <person name="Alam M."/>
        </authorList>
    </citation>
    <scope>NUCLEOTIDE SEQUENCE [LARGE SCALE GENOMIC DNA]</scope>
    <source>
        <strain evidence="2 3">MS6</strain>
    </source>
</reference>
<dbReference type="Proteomes" id="UP000007129">
    <property type="component" value="Unassembled WGS sequence"/>
</dbReference>
<sequence length="395" mass="44951">MHPLHWVLLLLLLFFSATSTAQANIDSRFNVYWGNEPGNCAGHKKTLDRWLQEAIDLTKSSLQAFDIALGGNYPNDGYDHAERTKEFLKSFWGLDSGSNEDDINLVRERFNVINQWLQGNRNFPDSAVQPWLFCDGTGLQPKNRRDIAVEQDGVTEVQQADPETGQMGPAAIEDVERYKDLLFVKDSNNKYQPNTDEPYWSDTLKRYVMAPDGLQNGCASGAYIGYTNPQEEPRAMVVCIDAIEKDPTSEEEDPTPEEDTILGTFVPDLVLNPSNGAFSYFKPKSSTFLHEVFHLYYGNDQTPDSTYQLFDAQETIKNDPNTVPVSLYMDGWDNTDPEIANSKEWTKAGIVRRTPEIYMVFAVTCWTWFERTFMVNGVENRADLSSTQVDWIPRK</sequence>
<proteinExistence type="predicted"/>
<dbReference type="EMBL" id="AHHD01000393">
    <property type="protein sequence ID" value="EKG13601.1"/>
    <property type="molecule type" value="Genomic_DNA"/>
</dbReference>
<evidence type="ECO:0000313" key="3">
    <source>
        <dbReference type="Proteomes" id="UP000007129"/>
    </source>
</evidence>
<keyword evidence="1" id="KW-0732">Signal</keyword>
<accession>K2QVB5</accession>
<dbReference type="VEuPathDB" id="FungiDB:MPH_09245"/>
<dbReference type="OrthoDB" id="4259138at2759"/>
<feature type="chain" id="PRO_5003863809" evidence="1">
    <location>
        <begin position="24"/>
        <end position="395"/>
    </location>
</feature>
<name>K2QVB5_MACPH</name>